<keyword evidence="2" id="KW-0449">Lipoprotein</keyword>
<dbReference type="Pfam" id="PF03803">
    <property type="entry name" value="Scramblase"/>
    <property type="match status" value="1"/>
</dbReference>
<accession>A0A016STX6</accession>
<dbReference type="Proteomes" id="UP000024635">
    <property type="component" value="Unassembled WGS sequence"/>
</dbReference>
<dbReference type="GO" id="GO:0005886">
    <property type="term" value="C:plasma membrane"/>
    <property type="evidence" value="ECO:0007669"/>
    <property type="project" value="TreeGrafter"/>
</dbReference>
<name>A0A016STX6_9BILA</name>
<dbReference type="EMBL" id="JARK01001514">
    <property type="protein sequence ID" value="EYB93794.1"/>
    <property type="molecule type" value="Genomic_DNA"/>
</dbReference>
<comment type="similarity">
    <text evidence="1 2">Belongs to the phospholipid scramblase family.</text>
</comment>
<gene>
    <name evidence="3" type="primary">Acey_s0178.g634</name>
    <name evidence="3" type="ORF">Y032_0178g634</name>
</gene>
<evidence type="ECO:0000313" key="4">
    <source>
        <dbReference type="Proteomes" id="UP000024635"/>
    </source>
</evidence>
<evidence type="ECO:0000256" key="1">
    <source>
        <dbReference type="ARBA" id="ARBA00005350"/>
    </source>
</evidence>
<dbReference type="PANTHER" id="PTHR23248:SF9">
    <property type="entry name" value="PHOSPHOLIPID SCRAMBLASE"/>
    <property type="match status" value="1"/>
</dbReference>
<comment type="function">
    <text evidence="2">May mediate accelerated ATP-independent bidirectional transbilayer migration of phospholipids upon binding calcium ions that results in a loss of phospholipid asymmetry in the plasma membrane.</text>
</comment>
<keyword evidence="2" id="KW-0106">Calcium</keyword>
<organism evidence="3 4">
    <name type="scientific">Ancylostoma ceylanicum</name>
    <dbReference type="NCBI Taxonomy" id="53326"/>
    <lineage>
        <taxon>Eukaryota</taxon>
        <taxon>Metazoa</taxon>
        <taxon>Ecdysozoa</taxon>
        <taxon>Nematoda</taxon>
        <taxon>Chromadorea</taxon>
        <taxon>Rhabditida</taxon>
        <taxon>Rhabditina</taxon>
        <taxon>Rhabditomorpha</taxon>
        <taxon>Strongyloidea</taxon>
        <taxon>Ancylostomatidae</taxon>
        <taxon>Ancylostomatinae</taxon>
        <taxon>Ancylostoma</taxon>
    </lineage>
</organism>
<protein>
    <recommendedName>
        <fullName evidence="2">Phospholipid scramblase</fullName>
    </recommendedName>
</protein>
<dbReference type="PANTHER" id="PTHR23248">
    <property type="entry name" value="PHOSPHOLIPID SCRAMBLASE-RELATED"/>
    <property type="match status" value="1"/>
</dbReference>
<dbReference type="AlphaFoldDB" id="A0A016STX6"/>
<dbReference type="GO" id="GO:0017128">
    <property type="term" value="F:phospholipid scramblase activity"/>
    <property type="evidence" value="ECO:0007669"/>
    <property type="project" value="InterPro"/>
</dbReference>
<reference evidence="4" key="1">
    <citation type="journal article" date="2015" name="Nat. Genet.">
        <title>The genome and transcriptome of the zoonotic hookworm Ancylostoma ceylanicum identify infection-specific gene families.</title>
        <authorList>
            <person name="Schwarz E.M."/>
            <person name="Hu Y."/>
            <person name="Antoshechkin I."/>
            <person name="Miller M.M."/>
            <person name="Sternberg P.W."/>
            <person name="Aroian R.V."/>
        </authorList>
    </citation>
    <scope>NUCLEOTIDE SEQUENCE</scope>
    <source>
        <strain evidence="4">HY135</strain>
    </source>
</reference>
<comment type="caution">
    <text evidence="3">The sequence shown here is derived from an EMBL/GenBank/DDBJ whole genome shotgun (WGS) entry which is preliminary data.</text>
</comment>
<comment type="cofactor">
    <cofactor evidence="2">
        <name>Ca(2+)</name>
        <dbReference type="ChEBI" id="CHEBI:29108"/>
    </cofactor>
</comment>
<dbReference type="InterPro" id="IPR005552">
    <property type="entry name" value="Scramblase"/>
</dbReference>
<keyword evidence="4" id="KW-1185">Reference proteome</keyword>
<proteinExistence type="inferred from homology"/>
<evidence type="ECO:0000256" key="2">
    <source>
        <dbReference type="RuleBase" id="RU363116"/>
    </source>
</evidence>
<keyword evidence="2" id="KW-0564">Palmitate</keyword>
<sequence>MHPSPVRAPYLPGKDKERSLSKISIYADDGTEIGTITKKFGGLLKELFTNADIFHVEFPEDFSVEEKSLILSTVFLIDFISFQDNNED</sequence>
<evidence type="ECO:0000313" key="3">
    <source>
        <dbReference type="EMBL" id="EYB93794.1"/>
    </source>
</evidence>